<proteinExistence type="predicted"/>
<comment type="caution">
    <text evidence="1">The sequence shown here is derived from an EMBL/GenBank/DDBJ whole genome shotgun (WGS) entry which is preliminary data.</text>
</comment>
<dbReference type="Proteomes" id="UP000824120">
    <property type="component" value="Chromosome 4"/>
</dbReference>
<name>A0A9J5ZGD4_SOLCO</name>
<dbReference type="OrthoDB" id="1705419at2759"/>
<evidence type="ECO:0000313" key="2">
    <source>
        <dbReference type="Proteomes" id="UP000824120"/>
    </source>
</evidence>
<dbReference type="AlphaFoldDB" id="A0A9J5ZGD4"/>
<protein>
    <submittedName>
        <fullName evidence="1">Uncharacterized protein</fullName>
    </submittedName>
</protein>
<sequence length="141" mass="16217">MKPTLRHSTRGTRLEEPRANKTPLSLREMALEVLLEEERAIWRRFIARKVWFYSIIGQAEEVAGTFGCSVRKTIRRLWPYLTTCQSLVGNGLAIYGMRNVSVSQAWSQRGWDLIFRRALNGREIGEIASLLGVLNFTSLYL</sequence>
<reference evidence="1 2" key="1">
    <citation type="submission" date="2020-09" db="EMBL/GenBank/DDBJ databases">
        <title>De no assembly of potato wild relative species, Solanum commersonii.</title>
        <authorList>
            <person name="Cho K."/>
        </authorList>
    </citation>
    <scope>NUCLEOTIDE SEQUENCE [LARGE SCALE GENOMIC DNA]</scope>
    <source>
        <strain evidence="1">LZ3.2</strain>
        <tissue evidence="1">Leaf</tissue>
    </source>
</reference>
<gene>
    <name evidence="1" type="ORF">H5410_023274</name>
</gene>
<accession>A0A9J5ZGD4</accession>
<organism evidence="1 2">
    <name type="scientific">Solanum commersonii</name>
    <name type="common">Commerson's wild potato</name>
    <name type="synonym">Commerson's nightshade</name>
    <dbReference type="NCBI Taxonomy" id="4109"/>
    <lineage>
        <taxon>Eukaryota</taxon>
        <taxon>Viridiplantae</taxon>
        <taxon>Streptophyta</taxon>
        <taxon>Embryophyta</taxon>
        <taxon>Tracheophyta</taxon>
        <taxon>Spermatophyta</taxon>
        <taxon>Magnoliopsida</taxon>
        <taxon>eudicotyledons</taxon>
        <taxon>Gunneridae</taxon>
        <taxon>Pentapetalae</taxon>
        <taxon>asterids</taxon>
        <taxon>lamiids</taxon>
        <taxon>Solanales</taxon>
        <taxon>Solanaceae</taxon>
        <taxon>Solanoideae</taxon>
        <taxon>Solaneae</taxon>
        <taxon>Solanum</taxon>
    </lineage>
</organism>
<dbReference type="EMBL" id="JACXVP010000004">
    <property type="protein sequence ID" value="KAG5611993.1"/>
    <property type="molecule type" value="Genomic_DNA"/>
</dbReference>
<evidence type="ECO:0000313" key="1">
    <source>
        <dbReference type="EMBL" id="KAG5611993.1"/>
    </source>
</evidence>
<keyword evidence="2" id="KW-1185">Reference proteome</keyword>